<dbReference type="InterPro" id="IPR029063">
    <property type="entry name" value="SAM-dependent_MTases_sf"/>
</dbReference>
<dbReference type="Proteomes" id="UP000836788">
    <property type="component" value="Chromosome 19"/>
</dbReference>
<organism evidence="8">
    <name type="scientific">Phaeodactylum tricornutum</name>
    <name type="common">Diatom</name>
    <dbReference type="NCBI Taxonomy" id="2850"/>
    <lineage>
        <taxon>Eukaryota</taxon>
        <taxon>Sar</taxon>
        <taxon>Stramenopiles</taxon>
        <taxon>Ochrophyta</taxon>
        <taxon>Bacillariophyta</taxon>
        <taxon>Bacillariophyceae</taxon>
        <taxon>Bacillariophycidae</taxon>
        <taxon>Naviculales</taxon>
        <taxon>Phaeodactylaceae</taxon>
        <taxon>Phaeodactylum</taxon>
    </lineage>
</organism>
<dbReference type="Pfam" id="PF17827">
    <property type="entry name" value="PrmC_N"/>
    <property type="match status" value="1"/>
</dbReference>
<keyword evidence="3" id="KW-0808">Transferase</keyword>
<keyword evidence="2" id="KW-0489">Methyltransferase</keyword>
<reference evidence="8" key="1">
    <citation type="submission" date="2022-02" db="EMBL/GenBank/DDBJ databases">
        <authorList>
            <person name="Giguere J D."/>
        </authorList>
    </citation>
    <scope>NUCLEOTIDE SEQUENCE</scope>
    <source>
        <strain evidence="8">CCAP 1055/1</strain>
    </source>
</reference>
<dbReference type="AlphaFoldDB" id="A0A8J9SLR1"/>
<dbReference type="SUPFAM" id="SSF53335">
    <property type="entry name" value="S-adenosyl-L-methionine-dependent methyltransferases"/>
    <property type="match status" value="1"/>
</dbReference>
<dbReference type="InterPro" id="IPR040758">
    <property type="entry name" value="PrmC_N"/>
</dbReference>
<evidence type="ECO:0000259" key="6">
    <source>
        <dbReference type="Pfam" id="PF05175"/>
    </source>
</evidence>
<evidence type="ECO:0000256" key="1">
    <source>
        <dbReference type="ARBA" id="ARBA00012771"/>
    </source>
</evidence>
<dbReference type="InterPro" id="IPR050320">
    <property type="entry name" value="N5-glutamine_MTase"/>
</dbReference>
<dbReference type="GO" id="GO:0003676">
    <property type="term" value="F:nucleic acid binding"/>
    <property type="evidence" value="ECO:0007669"/>
    <property type="project" value="InterPro"/>
</dbReference>
<dbReference type="PANTHER" id="PTHR18895">
    <property type="entry name" value="HEMK METHYLTRANSFERASE"/>
    <property type="match status" value="1"/>
</dbReference>
<dbReference type="InterPro" id="IPR002052">
    <property type="entry name" value="DNA_methylase_N6_adenine_CS"/>
</dbReference>
<accession>A0A8J9SLR1</accession>
<protein>
    <recommendedName>
        <fullName evidence="1">peptide chain release factor N(5)-glutamine methyltransferase</fullName>
        <ecNumber evidence="1">2.1.1.297</ecNumber>
    </recommendedName>
</protein>
<dbReference type="PROSITE" id="PS00092">
    <property type="entry name" value="N6_MTASE"/>
    <property type="match status" value="1"/>
</dbReference>
<evidence type="ECO:0000256" key="4">
    <source>
        <dbReference type="ARBA" id="ARBA00022691"/>
    </source>
</evidence>
<dbReference type="GO" id="GO:0005739">
    <property type="term" value="C:mitochondrion"/>
    <property type="evidence" value="ECO:0007669"/>
    <property type="project" value="TreeGrafter"/>
</dbReference>
<evidence type="ECO:0000256" key="5">
    <source>
        <dbReference type="ARBA" id="ARBA00048391"/>
    </source>
</evidence>
<feature type="domain" description="Methyltransferase small" evidence="6">
    <location>
        <begin position="244"/>
        <end position="328"/>
    </location>
</feature>
<sequence>MGTLSCRERMISTATLWVASLLVLFPMRRRLVGGFMAEYRTPRFTKARTRLRWNRNTLGSVNTRIPTASSGTARQIVRLFAQSQQTDKIHIHDEDEQQQKCSLPTVASILTTSYLDLVSVEVPEPEESVIHLLSTALDLPWETGYRDLRKILMRPQSQSIPSSNNLLANQVLTAVQFKTYQALLVRRKTMEPIQYLTGQWDFLDYVLTVRHPLLCPRPETEELVELVREDLATLAAKNNSDRCRLRILDVGCGTGCIGVSLAAKLPNSFVEAIDVEHVAVATATENAERVLGAQYQARFNAQLCEAEVFDVATVQDRFDAVVSNPPYIPRADMGTLETTVVDFESETALCGGEDGLDVVRSIVKKLPFWCVENAVCWMEVDPTHPALLRKWLESDCSLGVVFVHTYRDLYGNDRFVKLRVTRTK</sequence>
<dbReference type="CDD" id="cd02440">
    <property type="entry name" value="AdoMet_MTases"/>
    <property type="match status" value="1"/>
</dbReference>
<dbReference type="EC" id="2.1.1.297" evidence="1"/>
<evidence type="ECO:0000313" key="8">
    <source>
        <dbReference type="EMBL" id="CAG9283372.1"/>
    </source>
</evidence>
<dbReference type="GO" id="GO:0102559">
    <property type="term" value="F:peptide chain release factor N(5)-glutamine methyltransferase activity"/>
    <property type="evidence" value="ECO:0007669"/>
    <property type="project" value="UniProtKB-EC"/>
</dbReference>
<dbReference type="InterPro" id="IPR004556">
    <property type="entry name" value="HemK-like"/>
</dbReference>
<gene>
    <name evidence="8" type="ORF">PTTT1_LOCUS22567</name>
</gene>
<name>A0A8J9SLR1_PHATR</name>
<dbReference type="Gene3D" id="1.10.8.10">
    <property type="entry name" value="DNA helicase RuvA subunit, C-terminal domain"/>
    <property type="match status" value="1"/>
</dbReference>
<evidence type="ECO:0000256" key="2">
    <source>
        <dbReference type="ARBA" id="ARBA00022603"/>
    </source>
</evidence>
<dbReference type="InterPro" id="IPR007848">
    <property type="entry name" value="Small_mtfrase_dom"/>
</dbReference>
<dbReference type="Gene3D" id="3.40.50.150">
    <property type="entry name" value="Vaccinia Virus protein VP39"/>
    <property type="match status" value="1"/>
</dbReference>
<evidence type="ECO:0000259" key="7">
    <source>
        <dbReference type="Pfam" id="PF17827"/>
    </source>
</evidence>
<dbReference type="EMBL" id="OU594960">
    <property type="protein sequence ID" value="CAG9283372.1"/>
    <property type="molecule type" value="Genomic_DNA"/>
</dbReference>
<dbReference type="Pfam" id="PF05175">
    <property type="entry name" value="MTS"/>
    <property type="match status" value="1"/>
</dbReference>
<comment type="catalytic activity">
    <reaction evidence="5">
        <text>L-glutaminyl-[peptide chain release factor] + S-adenosyl-L-methionine = N(5)-methyl-L-glutaminyl-[peptide chain release factor] + S-adenosyl-L-homocysteine + H(+)</text>
        <dbReference type="Rhea" id="RHEA:42896"/>
        <dbReference type="Rhea" id="RHEA-COMP:10271"/>
        <dbReference type="Rhea" id="RHEA-COMP:10272"/>
        <dbReference type="ChEBI" id="CHEBI:15378"/>
        <dbReference type="ChEBI" id="CHEBI:30011"/>
        <dbReference type="ChEBI" id="CHEBI:57856"/>
        <dbReference type="ChEBI" id="CHEBI:59789"/>
        <dbReference type="ChEBI" id="CHEBI:61891"/>
        <dbReference type="EC" id="2.1.1.297"/>
    </reaction>
</comment>
<dbReference type="NCBIfam" id="TIGR00536">
    <property type="entry name" value="hemK_fam"/>
    <property type="match status" value="1"/>
</dbReference>
<keyword evidence="4" id="KW-0949">S-adenosyl-L-methionine</keyword>
<feature type="domain" description="Release factor glutamine methyltransferase N-terminal" evidence="7">
    <location>
        <begin position="169"/>
        <end position="198"/>
    </location>
</feature>
<proteinExistence type="predicted"/>
<dbReference type="PANTHER" id="PTHR18895:SF74">
    <property type="entry name" value="MTRF1L RELEASE FACTOR GLUTAMINE METHYLTRANSFERASE"/>
    <property type="match status" value="1"/>
</dbReference>
<dbReference type="GO" id="GO:0032259">
    <property type="term" value="P:methylation"/>
    <property type="evidence" value="ECO:0007669"/>
    <property type="project" value="UniProtKB-KW"/>
</dbReference>
<evidence type="ECO:0000256" key="3">
    <source>
        <dbReference type="ARBA" id="ARBA00022679"/>
    </source>
</evidence>